<dbReference type="PANTHER" id="PTHR45527">
    <property type="entry name" value="NONRIBOSOMAL PEPTIDE SYNTHETASE"/>
    <property type="match status" value="1"/>
</dbReference>
<dbReference type="InterPro" id="IPR001242">
    <property type="entry name" value="Condensation_dom"/>
</dbReference>
<gene>
    <name evidence="6" type="ORF">FHR34_000450</name>
</gene>
<dbReference type="Proteomes" id="UP000540506">
    <property type="component" value="Unassembled WGS sequence"/>
</dbReference>
<accession>A0A7W7QXA3</accession>
<evidence type="ECO:0000256" key="4">
    <source>
        <dbReference type="SAM" id="MobiDB-lite"/>
    </source>
</evidence>
<evidence type="ECO:0000313" key="7">
    <source>
        <dbReference type="Proteomes" id="UP000540506"/>
    </source>
</evidence>
<dbReference type="Gene3D" id="3.40.50.980">
    <property type="match status" value="2"/>
</dbReference>
<dbReference type="PROSITE" id="PS50075">
    <property type="entry name" value="CARRIER"/>
    <property type="match status" value="2"/>
</dbReference>
<dbReference type="InterPro" id="IPR036736">
    <property type="entry name" value="ACP-like_sf"/>
</dbReference>
<dbReference type="GO" id="GO:0043041">
    <property type="term" value="P:amino acid activation for nonribosomal peptide biosynthetic process"/>
    <property type="evidence" value="ECO:0007669"/>
    <property type="project" value="TreeGrafter"/>
</dbReference>
<dbReference type="Pfam" id="PF00668">
    <property type="entry name" value="Condensation"/>
    <property type="match status" value="1"/>
</dbReference>
<dbReference type="EMBL" id="JACHJV010000001">
    <property type="protein sequence ID" value="MBB4921457.1"/>
    <property type="molecule type" value="Genomic_DNA"/>
</dbReference>
<keyword evidence="3" id="KW-0597">Phosphoprotein</keyword>
<dbReference type="InterPro" id="IPR042099">
    <property type="entry name" value="ANL_N_sf"/>
</dbReference>
<feature type="region of interest" description="Disordered" evidence="4">
    <location>
        <begin position="795"/>
        <end position="815"/>
    </location>
</feature>
<dbReference type="FunFam" id="3.30.300.30:FF:000010">
    <property type="entry name" value="Enterobactin synthetase component F"/>
    <property type="match status" value="2"/>
</dbReference>
<dbReference type="InterPro" id="IPR020845">
    <property type="entry name" value="AMP-binding_CS"/>
</dbReference>
<dbReference type="InterPro" id="IPR020806">
    <property type="entry name" value="PKS_PP-bd"/>
</dbReference>
<reference evidence="6 7" key="1">
    <citation type="submission" date="2020-08" db="EMBL/GenBank/DDBJ databases">
        <title>Sequencing the genomes of 1000 actinobacteria strains.</title>
        <authorList>
            <person name="Klenk H.-P."/>
        </authorList>
    </citation>
    <scope>NUCLEOTIDE SEQUENCE [LARGE SCALE GENOMIC DNA]</scope>
    <source>
        <strain evidence="6 7">DSM 41654</strain>
    </source>
</reference>
<dbReference type="InterPro" id="IPR023213">
    <property type="entry name" value="CAT-like_dom_sf"/>
</dbReference>
<dbReference type="SUPFAM" id="SSF56801">
    <property type="entry name" value="Acetyl-CoA synthetase-like"/>
    <property type="match status" value="2"/>
</dbReference>
<dbReference type="CDD" id="cd05930">
    <property type="entry name" value="A_NRPS"/>
    <property type="match status" value="1"/>
</dbReference>
<dbReference type="Gene3D" id="3.30.559.10">
    <property type="entry name" value="Chloramphenicol acetyltransferase-like domain"/>
    <property type="match status" value="1"/>
</dbReference>
<dbReference type="Gene3D" id="3.30.559.30">
    <property type="entry name" value="Nonribosomal peptide synthetase, condensation domain"/>
    <property type="match status" value="1"/>
</dbReference>
<dbReference type="FunFam" id="2.30.38.10:FF:000001">
    <property type="entry name" value="Non-ribosomal peptide synthetase PvdI"/>
    <property type="match status" value="1"/>
</dbReference>
<proteinExistence type="predicted"/>
<sequence length="1619" mass="173339">MAELKSSPLSPDPLVGPTPSCLELIAAVARSTPLRPAIRVGGRTVSYAELERRSDALAGRLAELVPGPGGVVGVRAAERVEYVVALLAALKAGVAFLPLDPEAPQARVAAILADSGAVLLSEGEEGRGEARRRIADPGELAYVIYTSGTTGTPKGVAVSRGPLDGHLAAARARFGITVDDVVLQFSAPYVDVWVEQVLTALTAGACLALTEARVTAPAELAALIRRAGVTVANMPAGYWQEFTALLDHYAGELASLRLMICGSDTMAAASAARWLRETGILLLNAYGPTEAVITSLVHEVRAAEAGTSVPIGRAIGERELYVLDQELTEAPAGVTGELCIGGTALALGYLNRPGLTAQRFVPDPFSPVPGARMYRTGDLVRRLPDGTVEFGGRQDGQVKVRGYRIELGEIETALAAHPQVATCAVTVHEPAPGERRLAAYVTTTGSDLPQADELQRHLRETLPEYMVPATFTVLPALPLSANGKIDRRALPAPEEVREEAPGDAPASELERLIVEVWSEVLGLDGIGLDENFFNLGGDSLTALRVAGRMLDTPYADVSHVTVFEAQTVRELAAAMAAASVPAAGPELTRRQAVTAPLSGLQRGLWTLAQLNPDSTAYNIPWVFELEGPVELTALQAALDVLVARHEVLRSSIATERGEPRQVIHAERAAAIAVTDLTEIEGEEREAAATAAIERDARAAFDLADGPLFRLRLIRHSAEHSTLVAVFHHIIWDESSLGVFESELGELYAAAVKGVDLDWPQLPVQYADYSSWQQEMPQQHHLDYWTAQLRGAPPITALPTDRPRSEQGAPRGDSHRFEIPAETTRRIRELARAEDATPFTVLLAAFAALVHRHTRGEDLVIGTPVTTRSRPELDGLIGYFVNLLPLRLSVTAQHGFRELVRHVRDTSFDAHAHRDTPLDSIVNAVLDDRRIDVSPLFQTAFELHPSSGSTVHLGELIGTRRLHAHQVAKFELVWMVEDPGAALRGWIEFDARLYDPATIAGFCREWIELLGRYTAEPAAQVGEPSGAADMVGAAGTVVERFEERVRACPEAVALVRPGADDGKGEWSYRELNARANQVAWWLRGHGVGVGDRVGLHVGRSLECVALMLGVLKAGAAYVPLEPGVPFERLAHFVRDAAPVLVVSADPVVAAGLGVRVLDVADQELAQHQTADPQVRLSPEDAFYVPYTSGSTGVPKGTLVPHRAVPGFFAGQGYACWGPGSTAVLHSALSWDGHVLDLYPALLSGGRVLIPEPGDTDPIGVAQFAAEHGATVLLLSAAAFGAVVTADPGLLKNLRDLLLGGDRIPVDHFRRVLTELPEVNVVHLYGPSEATVAATVHQVRPTDLARPVVPIGRAVGDRIVHVLDEELRPSAAGETGELYISGPALGHGYLNRAALTARSFLPDPFGAEPGARLYRTGDLVRRLPDGTMEFIGRRDGQVKVRGYRIELGEIENALAAHPQVATCAVTVHEPTPGDKRLAAYLTAEAGASPQPADLRRHLLTVLPDYMVPASFTVLSELPLTAHGKVDRRALPAPDSTAGQHGDQDAERVELVGELERHVAEAWSEVLGVRDIGVDDNFFQLGGDSLRAVRVAVLLAETLAREVPPRLIFSCKTVSALAAQLA</sequence>
<dbReference type="CDD" id="cd19531">
    <property type="entry name" value="LCL_NRPS-like"/>
    <property type="match status" value="1"/>
</dbReference>
<dbReference type="GO" id="GO:0008610">
    <property type="term" value="P:lipid biosynthetic process"/>
    <property type="evidence" value="ECO:0007669"/>
    <property type="project" value="UniProtKB-ARBA"/>
</dbReference>
<keyword evidence="2" id="KW-0596">Phosphopantetheine</keyword>
<dbReference type="Gene3D" id="2.30.38.10">
    <property type="entry name" value="Luciferase, Domain 3"/>
    <property type="match status" value="1"/>
</dbReference>
<feature type="domain" description="Carrier" evidence="5">
    <location>
        <begin position="504"/>
        <end position="579"/>
    </location>
</feature>
<dbReference type="GO" id="GO:0047527">
    <property type="term" value="F:2,3-dihydroxybenzoate-serine ligase activity"/>
    <property type="evidence" value="ECO:0007669"/>
    <property type="project" value="TreeGrafter"/>
</dbReference>
<keyword evidence="7" id="KW-1185">Reference proteome</keyword>
<evidence type="ECO:0000259" key="5">
    <source>
        <dbReference type="PROSITE" id="PS50075"/>
    </source>
</evidence>
<dbReference type="Pfam" id="PF00550">
    <property type="entry name" value="PP-binding"/>
    <property type="match status" value="2"/>
</dbReference>
<protein>
    <submittedName>
        <fullName evidence="6">Amino acid adenylation domain-containing protein</fullName>
    </submittedName>
</protein>
<dbReference type="InterPro" id="IPR010071">
    <property type="entry name" value="AA_adenyl_dom"/>
</dbReference>
<dbReference type="Gene3D" id="3.40.50.12780">
    <property type="entry name" value="N-terminal domain of ligase-like"/>
    <property type="match status" value="1"/>
</dbReference>
<dbReference type="CDD" id="cd12117">
    <property type="entry name" value="A_NRPS_Srf_like"/>
    <property type="match status" value="1"/>
</dbReference>
<name>A0A7W7QXA3_KITKI</name>
<dbReference type="PANTHER" id="PTHR45527:SF1">
    <property type="entry name" value="FATTY ACID SYNTHASE"/>
    <property type="match status" value="1"/>
</dbReference>
<dbReference type="GO" id="GO:0009366">
    <property type="term" value="C:enterobactin synthetase complex"/>
    <property type="evidence" value="ECO:0007669"/>
    <property type="project" value="TreeGrafter"/>
</dbReference>
<dbReference type="RefSeq" id="WP_184933790.1">
    <property type="nucleotide sequence ID" value="NZ_JACHJV010000001.1"/>
</dbReference>
<dbReference type="InterPro" id="IPR006162">
    <property type="entry name" value="Ppantetheine_attach_site"/>
</dbReference>
<dbReference type="GO" id="GO:0031177">
    <property type="term" value="F:phosphopantetheine binding"/>
    <property type="evidence" value="ECO:0007669"/>
    <property type="project" value="InterPro"/>
</dbReference>
<evidence type="ECO:0000256" key="1">
    <source>
        <dbReference type="ARBA" id="ARBA00001957"/>
    </source>
</evidence>
<comment type="cofactor">
    <cofactor evidence="1">
        <name>pantetheine 4'-phosphate</name>
        <dbReference type="ChEBI" id="CHEBI:47942"/>
    </cofactor>
</comment>
<feature type="domain" description="Carrier" evidence="5">
    <location>
        <begin position="1547"/>
        <end position="1619"/>
    </location>
</feature>
<dbReference type="SMART" id="SM00823">
    <property type="entry name" value="PKS_PP"/>
    <property type="match status" value="2"/>
</dbReference>
<comment type="caution">
    <text evidence="6">The sequence shown here is derived from an EMBL/GenBank/DDBJ whole genome shotgun (WGS) entry which is preliminary data.</text>
</comment>
<evidence type="ECO:0000313" key="6">
    <source>
        <dbReference type="EMBL" id="MBB4921457.1"/>
    </source>
</evidence>
<evidence type="ECO:0000256" key="3">
    <source>
        <dbReference type="ARBA" id="ARBA00022553"/>
    </source>
</evidence>
<dbReference type="InterPro" id="IPR000873">
    <property type="entry name" value="AMP-dep_synth/lig_dom"/>
</dbReference>
<dbReference type="NCBIfam" id="TIGR01733">
    <property type="entry name" value="AA-adenyl-dom"/>
    <property type="match status" value="1"/>
</dbReference>
<dbReference type="Gene3D" id="1.10.1200.10">
    <property type="entry name" value="ACP-like"/>
    <property type="match status" value="2"/>
</dbReference>
<evidence type="ECO:0000256" key="2">
    <source>
        <dbReference type="ARBA" id="ARBA00022450"/>
    </source>
</evidence>
<dbReference type="PROSITE" id="PS00012">
    <property type="entry name" value="PHOSPHOPANTETHEINE"/>
    <property type="match status" value="1"/>
</dbReference>
<dbReference type="FunFam" id="3.40.50.980:FF:000001">
    <property type="entry name" value="Non-ribosomal peptide synthetase"/>
    <property type="match status" value="1"/>
</dbReference>
<dbReference type="Pfam" id="PF00501">
    <property type="entry name" value="AMP-binding"/>
    <property type="match status" value="3"/>
</dbReference>
<dbReference type="SUPFAM" id="SSF52777">
    <property type="entry name" value="CoA-dependent acyltransferases"/>
    <property type="match status" value="2"/>
</dbReference>
<dbReference type="Pfam" id="PF13193">
    <property type="entry name" value="AMP-binding_C"/>
    <property type="match status" value="2"/>
</dbReference>
<dbReference type="SUPFAM" id="SSF47336">
    <property type="entry name" value="ACP-like"/>
    <property type="match status" value="2"/>
</dbReference>
<dbReference type="InterPro" id="IPR009081">
    <property type="entry name" value="PP-bd_ACP"/>
</dbReference>
<dbReference type="PROSITE" id="PS00455">
    <property type="entry name" value="AMP_BINDING"/>
    <property type="match status" value="2"/>
</dbReference>
<organism evidence="6 7">
    <name type="scientific">Kitasatospora kifunensis</name>
    <name type="common">Streptomyces kifunensis</name>
    <dbReference type="NCBI Taxonomy" id="58351"/>
    <lineage>
        <taxon>Bacteria</taxon>
        <taxon>Bacillati</taxon>
        <taxon>Actinomycetota</taxon>
        <taxon>Actinomycetes</taxon>
        <taxon>Kitasatosporales</taxon>
        <taxon>Streptomycetaceae</taxon>
        <taxon>Kitasatospora</taxon>
    </lineage>
</organism>
<dbReference type="Gene3D" id="3.30.300.30">
    <property type="match status" value="2"/>
</dbReference>
<dbReference type="GO" id="GO:0009239">
    <property type="term" value="P:enterobactin biosynthetic process"/>
    <property type="evidence" value="ECO:0007669"/>
    <property type="project" value="TreeGrafter"/>
</dbReference>
<dbReference type="GO" id="GO:0005829">
    <property type="term" value="C:cytosol"/>
    <property type="evidence" value="ECO:0007669"/>
    <property type="project" value="TreeGrafter"/>
</dbReference>
<dbReference type="InterPro" id="IPR025110">
    <property type="entry name" value="AMP-bd_C"/>
</dbReference>
<dbReference type="InterPro" id="IPR045851">
    <property type="entry name" value="AMP-bd_C_sf"/>
</dbReference>